<dbReference type="EMBL" id="BAABUK010000026">
    <property type="protein sequence ID" value="GAA5815404.1"/>
    <property type="molecule type" value="Genomic_DNA"/>
</dbReference>
<evidence type="ECO:0000256" key="1">
    <source>
        <dbReference type="ARBA" id="ARBA00007677"/>
    </source>
</evidence>
<evidence type="ECO:0000313" key="6">
    <source>
        <dbReference type="EMBL" id="GAA5815404.1"/>
    </source>
</evidence>
<feature type="region of interest" description="Disordered" evidence="5">
    <location>
        <begin position="1073"/>
        <end position="1092"/>
    </location>
</feature>
<dbReference type="InterPro" id="IPR002685">
    <property type="entry name" value="Glyco_trans_15"/>
</dbReference>
<evidence type="ECO:0000256" key="2">
    <source>
        <dbReference type="ARBA" id="ARBA00022614"/>
    </source>
</evidence>
<sequence length="1507" mass="173696">MIYSISNSWKYISISVACIIIVCVISTRSTTNTDTNLYNFCHSSNLSHDITHKEQATHELTEGGQVPHIKAITGDSIIHDYVWDGVPVKGAFYMVVQNTDLHYARATIRSLEDRFNSRLNTSYPWILLNSQPFTRKFKKYARLAANDPTKVFFGQIDLNAWSLPYWIDTNRVEVAMTQMLNYQVENSASLYYHQLQRYQTGLFMHHSLFDTVEYIWHVEIGSTYTCDVFQNDPFQKMKDSKKKIGFALASTESPSGMFSLWPASLQFMKQYSQWILPIEKTIMSWLITLEREFTFCNIWTSFQIVEKGFLKSPEYQIYFQYLDYVGGFFYERWTTASVRSIAAAMFLKKSDLHFFEQVGYAERKGEHCPLNEKLLESSCTCQYQNTLDLRPNSCNIELIRLTNPGTINTMFILTSSGIQQLLLRRNRLDSLRIYVKALSQLKQHLTELSLRENNFITFPSEIAVLKNLTSLSLANNQLKTIENEMLSPLIHLQWLNLSHNQLTELPLDIVCCHHLRGLDLEDNLISSFPIVIFYLTRLEVLLIQKNQIKTIPANYDFSPTVNTLNLSFNQFTQIPSTLLYKPPESLTHLHLSGNKLRNLSPKFLSTGYKKLISLDLHTCQLTRCSPKLFERLSKCPDLRRLNLAINRLTDIPSEIGLLNQLQWLNLNDNLISVLPNTISDLIHLVKLGLVQNKIQVLPPFMFLHMLELQKLDIRRNQLKYMPPSILALAPRQEVDMHVDLAVPHSVFQSLSTPVCPTGGLADKNCWDGHPYGGSLRTLLFYENPTVEHVDGILCDLGDDPHSPESVQTMSLANIYNTLRSNPSPRTVKTWLRQSLFPIQKNVLHCNHPKFKRSDHPMPNMLSEIDDEGNESQDEQDAEADDEEVNTIRIETQQILTQVMSLRELSLRSHLTRQHASKLSLVQQQRLDQRPDQASLFIKHVLPNAVVPAMMQLETLQEARQCDFCACWYTDSRCQIGYLARLCNNRLQIPIRFNVCSMECTLDAVIRLYQTTTDWHTRQSLAHIDATLLLPPQQSQDLARPGTSANYWNVGLSRSPVISATTRSPMHRTLGLEQGDLEEEQENTVQSNASSSTTLSTVSTLSLSRQSSLARSLRNRVVQLASTIFNYNHELSAPQFLPLVFPQATEEPPSVVSVTTRMVDGRLHTERTQPQLRLATPTPNPTAFHHLPRDAIRLEKKKIYGEDFYVCHTIVIAQILENTILQYILTYLTLMNYACTIPCSITYNKQRTDVKRFGWCYEEVEEEDTITLGHFRDKLYELSKKKKVDWDEKDIFLMKAVSVYLSLIVKRNIERMELEIESFDLFHYAFIVPSEWEEEIRDDIIRPIFVQSNLISNEDHQDRLLFFSDIESVCCALPTRSYDRHSFKRGQNTIFCRLIPDEEKPLVRFDLIQTTNTLYNFPNSKLFPKVMKSGSISVSFDDLEGRIRKFLKTNLFPVAKDDGGATKSLKGLFKSILFPINQDQIVEDIIEQMNTWGLPSFVCKTRYNHNHF</sequence>
<evidence type="ECO:0000256" key="5">
    <source>
        <dbReference type="SAM" id="MobiDB-lite"/>
    </source>
</evidence>
<dbReference type="Pfam" id="PF00560">
    <property type="entry name" value="LRR_1"/>
    <property type="match status" value="1"/>
</dbReference>
<dbReference type="SUPFAM" id="SSF52058">
    <property type="entry name" value="L domain-like"/>
    <property type="match status" value="1"/>
</dbReference>
<dbReference type="SUPFAM" id="SSF53448">
    <property type="entry name" value="Nucleotide-diphospho-sugar transferases"/>
    <property type="match status" value="1"/>
</dbReference>
<dbReference type="PROSITE" id="PS51450">
    <property type="entry name" value="LRR"/>
    <property type="match status" value="6"/>
</dbReference>
<dbReference type="Proteomes" id="UP001473302">
    <property type="component" value="Unassembled WGS sequence"/>
</dbReference>
<dbReference type="PANTHER" id="PTHR31121">
    <property type="entry name" value="ALPHA-1,2 MANNOSYLTRANSFERASE KTR1"/>
    <property type="match status" value="1"/>
</dbReference>
<dbReference type="InterPro" id="IPR003591">
    <property type="entry name" value="Leu-rich_rpt_typical-subtyp"/>
</dbReference>
<proteinExistence type="inferred from homology"/>
<reference evidence="6 7" key="1">
    <citation type="submission" date="2024-04" db="EMBL/GenBank/DDBJ databases">
        <title>genome sequences of Mucor flavus KT1a and Helicostylum pulchrum KT1b strains isolated from the surface of a dry-aged beef.</title>
        <authorList>
            <person name="Toyotome T."/>
            <person name="Hosono M."/>
            <person name="Torimaru M."/>
            <person name="Fukuda K."/>
            <person name="Mikami N."/>
        </authorList>
    </citation>
    <scope>NUCLEOTIDE SEQUENCE [LARGE SCALE GENOMIC DNA]</scope>
    <source>
        <strain evidence="6 7">KT1a</strain>
    </source>
</reference>
<evidence type="ECO:0000256" key="4">
    <source>
        <dbReference type="ARBA" id="ARBA00022737"/>
    </source>
</evidence>
<organism evidence="6 7">
    <name type="scientific">Mucor flavus</name>
    <dbReference type="NCBI Taxonomy" id="439312"/>
    <lineage>
        <taxon>Eukaryota</taxon>
        <taxon>Fungi</taxon>
        <taxon>Fungi incertae sedis</taxon>
        <taxon>Mucoromycota</taxon>
        <taxon>Mucoromycotina</taxon>
        <taxon>Mucoromycetes</taxon>
        <taxon>Mucorales</taxon>
        <taxon>Mucorineae</taxon>
        <taxon>Mucoraceae</taxon>
        <taxon>Mucor</taxon>
    </lineage>
</organism>
<comment type="caution">
    <text evidence="6">The sequence shown here is derived from an EMBL/GenBank/DDBJ whole genome shotgun (WGS) entry which is preliminary data.</text>
</comment>
<keyword evidence="3" id="KW-0808">Transferase</keyword>
<dbReference type="Gene3D" id="3.80.10.10">
    <property type="entry name" value="Ribonuclease Inhibitor"/>
    <property type="match status" value="2"/>
</dbReference>
<dbReference type="Gene3D" id="3.90.550.10">
    <property type="entry name" value="Spore Coat Polysaccharide Biosynthesis Protein SpsA, Chain A"/>
    <property type="match status" value="1"/>
</dbReference>
<keyword evidence="7" id="KW-1185">Reference proteome</keyword>
<dbReference type="InterPro" id="IPR029044">
    <property type="entry name" value="Nucleotide-diphossugar_trans"/>
</dbReference>
<dbReference type="SMART" id="SM00364">
    <property type="entry name" value="LRR_BAC"/>
    <property type="match status" value="7"/>
</dbReference>
<feature type="region of interest" description="Disordered" evidence="5">
    <location>
        <begin position="849"/>
        <end position="882"/>
    </location>
</feature>
<protein>
    <submittedName>
        <fullName evidence="6">Uncharacterized protein</fullName>
    </submittedName>
</protein>
<dbReference type="Pfam" id="PF01793">
    <property type="entry name" value="Glyco_transf_15"/>
    <property type="match status" value="1"/>
</dbReference>
<dbReference type="InterPro" id="IPR001611">
    <property type="entry name" value="Leu-rich_rpt"/>
</dbReference>
<name>A0ABP9Z8J1_9FUNG</name>
<evidence type="ECO:0000256" key="3">
    <source>
        <dbReference type="ARBA" id="ARBA00022679"/>
    </source>
</evidence>
<keyword evidence="4" id="KW-0677">Repeat</keyword>
<feature type="compositionally biased region" description="Acidic residues" evidence="5">
    <location>
        <begin position="863"/>
        <end position="882"/>
    </location>
</feature>
<gene>
    <name evidence="6" type="ORF">MFLAVUS_008912</name>
</gene>
<evidence type="ECO:0000313" key="7">
    <source>
        <dbReference type="Proteomes" id="UP001473302"/>
    </source>
</evidence>
<comment type="similarity">
    <text evidence="1">Belongs to the glycosyltransferase 15 family.</text>
</comment>
<dbReference type="PANTHER" id="PTHR31121:SF6">
    <property type="entry name" value="ALPHA-1,2 MANNOSYLTRANSFERASE KTR1"/>
    <property type="match status" value="1"/>
</dbReference>
<keyword evidence="2" id="KW-0433">Leucine-rich repeat</keyword>
<dbReference type="InterPro" id="IPR032675">
    <property type="entry name" value="LRR_dom_sf"/>
</dbReference>
<dbReference type="Pfam" id="PF13855">
    <property type="entry name" value="LRR_8"/>
    <property type="match status" value="2"/>
</dbReference>
<accession>A0ABP9Z8J1</accession>
<dbReference type="SMART" id="SM00369">
    <property type="entry name" value="LRR_TYP"/>
    <property type="match status" value="9"/>
</dbReference>